<feature type="coiled-coil region" evidence="1">
    <location>
        <begin position="244"/>
        <end position="336"/>
    </location>
</feature>
<dbReference type="Proteomes" id="UP001208570">
    <property type="component" value="Unassembled WGS sequence"/>
</dbReference>
<reference evidence="3" key="1">
    <citation type="journal article" date="2023" name="Mol. Biol. Evol.">
        <title>Third-Generation Sequencing Reveals the Adaptive Role of the Epigenome in Three Deep-Sea Polychaetes.</title>
        <authorList>
            <person name="Perez M."/>
            <person name="Aroh O."/>
            <person name="Sun Y."/>
            <person name="Lan Y."/>
            <person name="Juniper S.K."/>
            <person name="Young C.R."/>
            <person name="Angers B."/>
            <person name="Qian P.Y."/>
        </authorList>
    </citation>
    <scope>NUCLEOTIDE SEQUENCE</scope>
    <source>
        <strain evidence="3">P08H-3</strain>
    </source>
</reference>
<gene>
    <name evidence="3" type="ORF">LSH36_15g05012</name>
</gene>
<accession>A0AAD9KBI3</accession>
<evidence type="ECO:0000256" key="2">
    <source>
        <dbReference type="SAM" id="MobiDB-lite"/>
    </source>
</evidence>
<protein>
    <submittedName>
        <fullName evidence="3">Uncharacterized protein</fullName>
    </submittedName>
</protein>
<proteinExistence type="predicted"/>
<evidence type="ECO:0000313" key="4">
    <source>
        <dbReference type="Proteomes" id="UP001208570"/>
    </source>
</evidence>
<sequence length="346" mass="39899">MAYKEAAQSRTRPLGAVRKSLSGIESVPKFPPLRQAVDQNNVGLSAMGNAMQVPPRRSSYQHDSDSRTTTSVSFHSLASPGRRKVIHSSKSSDSAVTSARSDDKAKELREARSREEKLKQQVAQLQKIINELQKEITGKDKHIQDLHNQIAEQEQKYKELYENELRLHEETRIELETVRVELDTAKSTITDMQQKHVQEIKELTSLMEDRLEKLGKEKDHEIALRDEKLTKLKKQMADALKGNSWERQQQLEELTKELTRVQDEADNLRLKLKLIEKSRKNSNDCSNCEVLQNQLASSQKHMKEKENTIKDLKELCAKHEKQISQQELMLRKFAEQNIHKVPVIPK</sequence>
<comment type="caution">
    <text evidence="3">The sequence shown here is derived from an EMBL/GenBank/DDBJ whole genome shotgun (WGS) entry which is preliminary data.</text>
</comment>
<keyword evidence="1" id="KW-0175">Coiled coil</keyword>
<feature type="compositionally biased region" description="Polar residues" evidence="2">
    <location>
        <begin position="67"/>
        <end position="76"/>
    </location>
</feature>
<evidence type="ECO:0000313" key="3">
    <source>
        <dbReference type="EMBL" id="KAK2168634.1"/>
    </source>
</evidence>
<name>A0AAD9KBI3_9ANNE</name>
<evidence type="ECO:0000256" key="1">
    <source>
        <dbReference type="SAM" id="Coils"/>
    </source>
</evidence>
<dbReference type="AlphaFoldDB" id="A0AAD9KBI3"/>
<organism evidence="3 4">
    <name type="scientific">Paralvinella palmiformis</name>
    <dbReference type="NCBI Taxonomy" id="53620"/>
    <lineage>
        <taxon>Eukaryota</taxon>
        <taxon>Metazoa</taxon>
        <taxon>Spiralia</taxon>
        <taxon>Lophotrochozoa</taxon>
        <taxon>Annelida</taxon>
        <taxon>Polychaeta</taxon>
        <taxon>Sedentaria</taxon>
        <taxon>Canalipalpata</taxon>
        <taxon>Terebellida</taxon>
        <taxon>Terebelliformia</taxon>
        <taxon>Alvinellidae</taxon>
        <taxon>Paralvinella</taxon>
    </lineage>
</organism>
<feature type="region of interest" description="Disordered" evidence="2">
    <location>
        <begin position="20"/>
        <end position="106"/>
    </location>
</feature>
<feature type="compositionally biased region" description="Low complexity" evidence="2">
    <location>
        <begin position="88"/>
        <end position="99"/>
    </location>
</feature>
<dbReference type="EMBL" id="JAODUP010000015">
    <property type="protein sequence ID" value="KAK2168634.1"/>
    <property type="molecule type" value="Genomic_DNA"/>
</dbReference>
<keyword evidence="4" id="KW-1185">Reference proteome</keyword>